<reference evidence="1" key="2">
    <citation type="submission" date="2021-09" db="EMBL/GenBank/DDBJ databases">
        <authorList>
            <person name="Gilroy R."/>
        </authorList>
    </citation>
    <scope>NUCLEOTIDE SEQUENCE</scope>
    <source>
        <strain evidence="1">1277</strain>
    </source>
</reference>
<dbReference type="EMBL" id="DYUB01000185">
    <property type="protein sequence ID" value="HJG96608.1"/>
    <property type="molecule type" value="Genomic_DNA"/>
</dbReference>
<evidence type="ECO:0000313" key="1">
    <source>
        <dbReference type="EMBL" id="HJG96608.1"/>
    </source>
</evidence>
<evidence type="ECO:0000313" key="2">
    <source>
        <dbReference type="Proteomes" id="UP000776700"/>
    </source>
</evidence>
<sequence>MENNVNKKLIMTFKTTDDKTVSLSIDDPRDDINETEIKDAMDLVVSKNIFAPGGADISNAVSAKVVVTDTTPYDLVL</sequence>
<reference evidence="1" key="1">
    <citation type="journal article" date="2021" name="PeerJ">
        <title>Extensive microbial diversity within the chicken gut microbiome revealed by metagenomics and culture.</title>
        <authorList>
            <person name="Gilroy R."/>
            <person name="Ravi A."/>
            <person name="Getino M."/>
            <person name="Pursley I."/>
            <person name="Horton D.L."/>
            <person name="Alikhan N.F."/>
            <person name="Baker D."/>
            <person name="Gharbi K."/>
            <person name="Hall N."/>
            <person name="Watson M."/>
            <person name="Adriaenssens E.M."/>
            <person name="Foster-Nyarko E."/>
            <person name="Jarju S."/>
            <person name="Secka A."/>
            <person name="Antonio M."/>
            <person name="Oren A."/>
            <person name="Chaudhuri R.R."/>
            <person name="La Ragione R."/>
            <person name="Hildebrand F."/>
            <person name="Pallen M.J."/>
        </authorList>
    </citation>
    <scope>NUCLEOTIDE SEQUENCE</scope>
    <source>
        <strain evidence="1">1277</strain>
    </source>
</reference>
<dbReference type="AlphaFoldDB" id="A0A921SZM0"/>
<organism evidence="1 2">
    <name type="scientific">Romboutsia timonensis</name>
    <dbReference type="NCBI Taxonomy" id="1776391"/>
    <lineage>
        <taxon>Bacteria</taxon>
        <taxon>Bacillati</taxon>
        <taxon>Bacillota</taxon>
        <taxon>Clostridia</taxon>
        <taxon>Peptostreptococcales</taxon>
        <taxon>Peptostreptococcaceae</taxon>
        <taxon>Romboutsia</taxon>
    </lineage>
</organism>
<proteinExistence type="predicted"/>
<accession>A0A921SZM0</accession>
<dbReference type="Proteomes" id="UP000776700">
    <property type="component" value="Unassembled WGS sequence"/>
</dbReference>
<dbReference type="Pfam" id="PF11148">
    <property type="entry name" value="DUF2922"/>
    <property type="match status" value="1"/>
</dbReference>
<name>A0A921SZM0_9FIRM</name>
<gene>
    <name evidence="1" type="ORF">K8V90_05840</name>
</gene>
<dbReference type="InterPro" id="IPR021321">
    <property type="entry name" value="DUF2922"/>
</dbReference>
<protein>
    <submittedName>
        <fullName evidence="1">DUF2922 domain-containing protein</fullName>
    </submittedName>
</protein>
<comment type="caution">
    <text evidence="1">The sequence shown here is derived from an EMBL/GenBank/DDBJ whole genome shotgun (WGS) entry which is preliminary data.</text>
</comment>